<protein>
    <submittedName>
        <fullName evidence="2">Uncharacterized protein</fullName>
    </submittedName>
</protein>
<dbReference type="VEuPathDB" id="TriTrypDB:C4B63_48g153"/>
<dbReference type="PANTHER" id="PTHR16166">
    <property type="entry name" value="VACUOLAR PROTEIN SORTING-ASSOCIATED PROTEIN VPS13"/>
    <property type="match status" value="1"/>
</dbReference>
<dbReference type="VEuPathDB" id="TriTrypDB:TcCL_NonESM05611"/>
<dbReference type="Proteomes" id="UP000246078">
    <property type="component" value="Unassembled WGS sequence"/>
</dbReference>
<feature type="compositionally biased region" description="Basic and acidic residues" evidence="1">
    <location>
        <begin position="2950"/>
        <end position="2960"/>
    </location>
</feature>
<accession>A0A2V2WZ78</accession>
<dbReference type="VEuPathDB" id="TriTrypDB:TcG_04801"/>
<feature type="region of interest" description="Disordered" evidence="1">
    <location>
        <begin position="2578"/>
        <end position="2598"/>
    </location>
</feature>
<dbReference type="VEuPathDB" id="TriTrypDB:TcCL_NonESM05610"/>
<feature type="compositionally biased region" description="Low complexity" evidence="1">
    <location>
        <begin position="4389"/>
        <end position="4410"/>
    </location>
</feature>
<dbReference type="VEuPathDB" id="TriTrypDB:TCDM_03224"/>
<name>A0A2V2WZ78_TRYCR</name>
<dbReference type="VEuPathDB" id="TriTrypDB:ECC02_001877"/>
<sequence>MLEKQLSVLLATYLNRFICDLNEEQLRVSLWSGDLVLRDLELRTNIIDQIILFLFQGRQEGGGHEEAAGGDAAKAVAQALMTPFTVVKGVVKKLTITVPWSAIDREPISVEVHGVEILFGLLRGRPHNADEDAARVMVVKQKQLQMFELGRLDGRTEGHAVATGAALKSDTGGGAKKNLSYVEKLIETIKRNIHVVMRDVSLNYVVNYHGLAPCFKCALRVSLDYMCVTATDEEWEDRFVMDLSMPYRKKLVMTGLRVSVHAIEKQHAEEAETPGDESSKWQREMDIVEVEDLTMCLHLSGGKESADIELDAAEQSVISVKTTAPIRLRASFGVIGFLAIINDSLKNGLLGLNYRQHLHFLAKGNEENLTWSQRRWKFALCCVMDDIRRSKNKTKGHQRFIEGVVLFGKRRREYCALWKRCQGVEWLPPLTSDEKDNLDTLEEILTVEQIVFLRCLAYADLSRERQSMRQQKLYIEDVKKRREIKKQSVESSGSRWWWWWWLRQGKAHESATVSEANETESVAGGFEAEWEFGYNFLQCIATRHVVGNSMKSSLSSCPASTATMASTKPVLIDAQFPQVDVEFEPHVWRSDLSEKKPLLSYLENLQQNLNARFNSVEFKYTLTSTPQEQIVGFSLSVESASVGFTGSLPSAVLDTRELCEGKKRGKDVVDSTFMREPWLSISVNETHSMLSAFITSTSLTLQPWCELQWWMAGVQHFLAALPEYTKQEFSSPCEVPNSHSRLSSLPTMDINFAEVFLTVPLFSAYGNERKLVVHAPDIHLSTVSEKKEGQNDQHRLIREPPPIVGLHFFVGEEEPVRLYCEGIGDILVLSYVRVDVAFAEQLSAEVSTRAKLAIAPSVLGLINNHMEFLGVSQGDVGESLLCEVMNNNGKWCLESNNALSVGGTIMTFPGARCRGLLRLLHQSAFARGVDHRERTAPSAAEATSPLLHRLVLRIDFAHATLRNTNNEDVVEVEMPGVENSGYEEASSFGSLPSKDAFVLDMTSSVMNGYNSLICLPDVHVTAPSGQHVFVLEGLRVMYSTTTLLASVEAEVLDIRVCQSLVDCVELLLMSCASWQPTPSSDLLTRPSLEENPGVTVFSGSAANTGQFIEMSIKRLKLCFQFHQTEECVAVHLNELLLRADNSCGGQNLKLQGSLDRVEYIVEDAEGVKTFTLLASSTGLLGGVEAPSFTCIVESTNVAGGGVGGRTRVSFCMRGGRVGVFYAYWMRLLSVRRDPTVVSLLNLFDSDDCRCGLPDTPKAPQEISHKSTPASAAKVAPGSIVISGEVKALELLLATDATREVDWLNSETYCYLFVDGVSLLAETQGDNGNSRHGSRIAVETPPSLRGQLKLFGISQFSPGGSEGVLLPFITQVSLIFENYTRLVPNAEKSGYEYVKGGSEDMAVHVLIGPSDRDDKAKEVPAEAAMDVKLTMPMLNALLWVFSANIFNASPLADGVQESEVTMPTVGGGRLVSRTGSSSPPPSLSLLVTIASVRFVLIKEPDIFVMRAQFQVYLFDGGESEDAVTQMIHINALTIDDISPNRRVMRREVPQWQQQQHGITREAHTSQKKRMLEVESGCITTLRLLEGMNNTMLAMTTNVVLNGVHFSTARCSWTTLMGMLLLDVSAAAWAALTNGSSKVQGESTSKPLTLEVTVHQIHVQLELPWEEPLAELSIRSVSAQLHECDGNKIAEFSLDDPISFTPYLNYAPQVNILEWGEMSEEKTHTTASRPFLHVIFTESYENWKEYDFHTSYEEKPQVFYPNRVEVTLQSPRLVADVNFMMRLLRFASDEADAYSLLLGASTSVKATPMTFVTVMDISVKDLRVLFSTPEATPAPRWYLTVEGVKLTNECAETTVSDKPLGGMECLNCFSNVYTVNVYGAFLSCQQLYPLRLPNTVVRAQIPIPQSIFTEWKSTVSVTPDDRAHVRSTFNFVSPSSLTDPQLMPSFCKLVHIQTEDDASLSFSALHVRDALRALPLQAPSEDVPPYYVPPVKLAHAPVCATSSVSVTLPRVSVRLTESGHVNATADASADGEKGASGNGLTKSAAAAAAILAEIRFLEVVALSASFFPHDEITMRARLSIQGAFELLDGNGVVVLYRRGSATLAHEKQQPSRHLRDADDAGLQVDVSDTQTERRMCLESNGIIISLRPHTVDFVLRMHNVIGLMHREGLFLVEGKQNTSNSWAKNEGDADTAEIPVSQNEKQTVLIIRVAHFLLIMENTALLEARNVESRLGWKDGSTAGIDTSIPYNIFIGDLLLRETDSHHIFVSISALELSLGVGEVIIRANPFIINNYDVLFYARLWNSAEALYLYVLQNVTFSKKHEDGFQQTVMVTLTDVRVCFFLSREHPASGETAGRMEIVFPVVILKQQASTVGSRVTFETENGIIRYRRPEGRLPPFVKNICFSCFVENGLVTQSSSVMIRLSGIEAFIPLGDTLQCCAEAVAQAFLPLLSVFSTVYRDVDVGPSPTIDVPATPLCCDRLVFNVPLVSLNVCASQSDEEELVERPAVLFGVSFRHIVYERSRTGGNEKTLAQIQSVTSTVDATLQKEFVSAKAPNGVLDEPSQWALYFCKKISSGERKAFLPSSSHTDEEKEQGEGGYALQHEQLPRRLVSVIFRAHAVKLTVSPKLLSTLNEHVLLHVASGVHRIRGMTASLFSSRHMGDSGSSWSHSSVRDPNDRVIIITSDCFLSNDLTLGGKSGSCLRFSKGAIESNPHNKITVKGINHAKVFVSIFVTPDGTLKPPIVVDPGLTVIVEGVPFFTERGKLTDYVDLGARSLFLAPTEMPTANSLGYSVNSLDTPTAIVPLNTVRWYNLEVVIDASIDVALCLWSVHQSIEVSGEAYARYKLEKNCYEGNRGVRDFIDESGEVALSNVSILCDSGPITKNPAGLMVYVKHHKLKEDHTNAGMTVVRAIFPNISFTLSLGNLRLLYDTLDQLQQGLNHIASTMEMTTTRESGENRDENGKLGKGGKTFSGSMTYSPHAEPSLLWSRDGEVAPLIEFGASAACMELILTNDFYRPEVSIVLSSSAVMAKGTRSFNRMTWTASTTVRVTDYPQLQPSRDLLLVSPEVAVEYARYAGGGFSLQGALTCPELSVTLPLVTALRLLRFRFDLQRTGAYSFRNCTGIPLLLLAVMKVNKKNTGERAPFCRLPPGKLVKASIFHYNQTRFRIIADNKEDMDECDGNLSMSGAEVDLSALQRGATCRFPLLGPSLGALDIVMRLDEIGRIVDITTSVEIKNELATLAVCLPGTPFDPCTVKPKETCYATLPCLRHPFLLSVGEWQLRTRNALVTLETLINAFTLLSPEQNGTLASSLSDAAVVAPRRAYMEDDDTLMLPLTLSKGHDDDEGRAEAGEKNKEKMRVLLVLTRRIALENEPRTSHLLPRYEVELRVCPMVAVFNETGMALAVTMVSSSFVDAAVRKLTFLRGEEEFNYVSQGHEGETLMMELTCEFAEGVRLCSAEPLPLTFTGTTTVVMKDPVGGRMAALLVERAAHSKFIVRAAAILVNALSFPVRVYDGSNALILGQNAEVGLCSGSELPLTLPIIREQLPRPDTAVSVRVVAGGFTAKSSQQFTCNAPTVSGILQSVDGDVVRIFRAQRSGGIKKMFAPTPVVRLEPMWVFRNQCGVLPLTVCPVGMTESVVIEPHSKKEWTTFSLSSASDPLIQVRYGRNEEELFMWSEPFKLVTLVGTNVSIVMRHRMREKTAETGESVLSSSVVKAGVAVFTSMRIPIMAGDSPTCEHFACLSITPWRRNGIFYVDFFLDAKVPVVVENRTERSLQYEHVKKSSSAPTQFLCAYIIQPFTDGVTCLDSGDTVHVMRITLFDEKKPPQQCVIDLSKAAATHEAVRASQGMFVLCTYDYRLQRYYVSVTTDRSLESRLLFQSRYIIHVEMFIRSLSLYIASICVPKDENTLLKSPLAVLVTRNQLQLGRVITPEDSTNAEVLAALKCRELDIVLIQALGTYSALSVNEKHYFGRLDVGRLAFIDCTNPRPAHPVIIGLNSGEARRSTSNDKVEKPSLSVNVHALVPGESTVVNVGCASVKDVLLPLQHLRVDVAPVTVKLVDSFLFILRQAGICILETTQQTVSTRTMQELEEDCHSHVDHLASPSSFEEIPVYNCHITQLNISRIDLDLTITRRSDGKFDPFSGITLGSRFIPSVERAPLSISEVERRDVSQRGSSPYSALLSLLWPSYRNQLMLQFYKIIGSLEILGNPLALISGFQRGVHSFVVEVADMNPAKGAREFLLATTSSTLHTVGLLSRVGSRTAATLSWDNDWLETRGEDARISDPMNRSGVLLGMAQGLLDGIEGALSRPLSGARATGFTGFCTGIATGAVGLLTRPVAGALDGFGNTAEFYSKLLQEPDEIPKAQLSYLESERNFIAAAVRNPSKFSATGRTSSSDSMKNSASSTASGSTAGPSSNFTEILTRLGPSKKWNTDGCEFVSRITYDWIRRNARCEDSHGEDATRALKRSAGVHNYALYADWNSFVANATPEEFYNWVHVALAAALGKEMEAALSSGDFSGGGRAPSKLQRTREFLLDTQEERELAVALERAEVIKSTLGTRDLLKYVSLEHIFLVCSLDEVKLHFSPGMIYKELPQLILSGARESLIYILCGGVEE</sequence>
<dbReference type="VEuPathDB" id="TriTrypDB:C4B63_48g157"/>
<dbReference type="VEuPathDB" id="TriTrypDB:TCDM_03222"/>
<dbReference type="GO" id="GO:0045053">
    <property type="term" value="P:protein retention in Golgi apparatus"/>
    <property type="evidence" value="ECO:0007669"/>
    <property type="project" value="TreeGrafter"/>
</dbReference>
<dbReference type="VEuPathDB" id="TriTrypDB:TcCL_NonESM05612"/>
<reference evidence="2 3" key="1">
    <citation type="journal article" date="2018" name="Microb. Genom.">
        <title>Expanding an expanded genome: long-read sequencing of Trypanosoma cruzi.</title>
        <authorList>
            <person name="Berna L."/>
            <person name="Rodriguez M."/>
            <person name="Chiribao M.L."/>
            <person name="Parodi-Talice A."/>
            <person name="Pita S."/>
            <person name="Rijo G."/>
            <person name="Alvarez-Valin F."/>
            <person name="Robello C."/>
        </authorList>
    </citation>
    <scope>NUCLEOTIDE SEQUENCE [LARGE SCALE GENOMIC DNA]</scope>
    <source>
        <strain evidence="2 3">TCC</strain>
    </source>
</reference>
<evidence type="ECO:0000256" key="1">
    <source>
        <dbReference type="SAM" id="MobiDB-lite"/>
    </source>
</evidence>
<dbReference type="VEuPathDB" id="TriTrypDB:Tc_MARK_3668"/>
<dbReference type="VEuPathDB" id="TriTrypDB:TcCLB.509599.20"/>
<dbReference type="VEuPathDB" id="TriTrypDB:TCDM_03223"/>
<feature type="region of interest" description="Disordered" evidence="1">
    <location>
        <begin position="4383"/>
        <end position="4410"/>
    </location>
</feature>
<dbReference type="InterPro" id="IPR026847">
    <property type="entry name" value="VPS13"/>
</dbReference>
<dbReference type="GO" id="GO:0006623">
    <property type="term" value="P:protein targeting to vacuole"/>
    <property type="evidence" value="ECO:0007669"/>
    <property type="project" value="TreeGrafter"/>
</dbReference>
<dbReference type="VEuPathDB" id="TriTrypDB:TCSYLVIO_004923"/>
<dbReference type="VEuPathDB" id="TriTrypDB:C4B63_48g154"/>
<gene>
    <name evidence="2" type="ORF">C3747_40g178</name>
</gene>
<proteinExistence type="predicted"/>
<dbReference type="EMBL" id="PRFC01000040">
    <property type="protein sequence ID" value="PWV13960.1"/>
    <property type="molecule type" value="Genomic_DNA"/>
</dbReference>
<evidence type="ECO:0000313" key="3">
    <source>
        <dbReference type="Proteomes" id="UP000246078"/>
    </source>
</evidence>
<comment type="caution">
    <text evidence="2">The sequence shown here is derived from an EMBL/GenBank/DDBJ whole genome shotgun (WGS) entry which is preliminary data.</text>
</comment>
<dbReference type="VEuPathDB" id="TriTrypDB:TcCLB.509733.90"/>
<dbReference type="VEuPathDB" id="TriTrypDB:BCY84_10848"/>
<feature type="region of interest" description="Disordered" evidence="1">
    <location>
        <begin position="2946"/>
        <end position="2970"/>
    </location>
</feature>
<dbReference type="VEuPathDB" id="TriTrypDB:TcBrA4_0016450"/>
<dbReference type="PANTHER" id="PTHR16166:SF144">
    <property type="entry name" value="CHOREIN N-TERMINAL DOMAIN-CONTAINING PROTEIN"/>
    <property type="match status" value="1"/>
</dbReference>
<evidence type="ECO:0000313" key="2">
    <source>
        <dbReference type="EMBL" id="PWV13960.1"/>
    </source>
</evidence>
<organism evidence="2 3">
    <name type="scientific">Trypanosoma cruzi</name>
    <dbReference type="NCBI Taxonomy" id="5693"/>
    <lineage>
        <taxon>Eukaryota</taxon>
        <taxon>Discoba</taxon>
        <taxon>Euglenozoa</taxon>
        <taxon>Kinetoplastea</taxon>
        <taxon>Metakinetoplastina</taxon>
        <taxon>Trypanosomatida</taxon>
        <taxon>Trypanosomatidae</taxon>
        <taxon>Trypanosoma</taxon>
        <taxon>Schizotrypanum</taxon>
    </lineage>
</organism>
<dbReference type="VEuPathDB" id="TriTrypDB:C3747_40g178"/>
<dbReference type="VEuPathDB" id="TriTrypDB:C4B63_48g156"/>